<organism evidence="2 3">
    <name type="scientific">Microlunatus parietis</name>
    <dbReference type="NCBI Taxonomy" id="682979"/>
    <lineage>
        <taxon>Bacteria</taxon>
        <taxon>Bacillati</taxon>
        <taxon>Actinomycetota</taxon>
        <taxon>Actinomycetes</taxon>
        <taxon>Propionibacteriales</taxon>
        <taxon>Propionibacteriaceae</taxon>
        <taxon>Microlunatus</taxon>
    </lineage>
</organism>
<feature type="domain" description="HTH araC/xylS-type" evidence="1">
    <location>
        <begin position="151"/>
        <end position="223"/>
    </location>
</feature>
<dbReference type="PROSITE" id="PS01124">
    <property type="entry name" value="HTH_ARAC_FAMILY_2"/>
    <property type="match status" value="1"/>
</dbReference>
<dbReference type="RefSeq" id="WP_179747865.1">
    <property type="nucleotide sequence ID" value="NZ_JACCBU010000001.1"/>
</dbReference>
<accession>A0A7Y9L9Y9</accession>
<keyword evidence="3" id="KW-1185">Reference proteome</keyword>
<comment type="caution">
    <text evidence="2">The sequence shown here is derived from an EMBL/GenBank/DDBJ whole genome shotgun (WGS) entry which is preliminary data.</text>
</comment>
<dbReference type="GO" id="GO:0003700">
    <property type="term" value="F:DNA-binding transcription factor activity"/>
    <property type="evidence" value="ECO:0007669"/>
    <property type="project" value="InterPro"/>
</dbReference>
<gene>
    <name evidence="2" type="ORF">BKA15_000419</name>
</gene>
<proteinExistence type="predicted"/>
<dbReference type="InterPro" id="IPR018060">
    <property type="entry name" value="HTH_AraC"/>
</dbReference>
<reference evidence="2 3" key="1">
    <citation type="submission" date="2020-07" db="EMBL/GenBank/DDBJ databases">
        <title>Sequencing the genomes of 1000 actinobacteria strains.</title>
        <authorList>
            <person name="Klenk H.-P."/>
        </authorList>
    </citation>
    <scope>NUCLEOTIDE SEQUENCE [LARGE SCALE GENOMIC DNA]</scope>
    <source>
        <strain evidence="2 3">DSM 22083</strain>
    </source>
</reference>
<keyword evidence="2" id="KW-0238">DNA-binding</keyword>
<dbReference type="EMBL" id="JACCBU010000001">
    <property type="protein sequence ID" value="NYE69090.1"/>
    <property type="molecule type" value="Genomic_DNA"/>
</dbReference>
<dbReference type="SMART" id="SM00342">
    <property type="entry name" value="HTH_ARAC"/>
    <property type="match status" value="1"/>
</dbReference>
<protein>
    <submittedName>
        <fullName evidence="2">AraC-like DNA-binding protein</fullName>
    </submittedName>
</protein>
<evidence type="ECO:0000259" key="1">
    <source>
        <dbReference type="PROSITE" id="PS01124"/>
    </source>
</evidence>
<name>A0A7Y9L9Y9_9ACTN</name>
<dbReference type="GO" id="GO:0043565">
    <property type="term" value="F:sequence-specific DNA binding"/>
    <property type="evidence" value="ECO:0007669"/>
    <property type="project" value="InterPro"/>
</dbReference>
<dbReference type="Gene3D" id="1.10.10.60">
    <property type="entry name" value="Homeodomain-like"/>
    <property type="match status" value="1"/>
</dbReference>
<evidence type="ECO:0000313" key="2">
    <source>
        <dbReference type="EMBL" id="NYE69090.1"/>
    </source>
</evidence>
<sequence length="229" mass="25072">MIGLRVDTTDEPDRRLGRIWSAACDRPTPFNSLASYTSGIGCVRVGGVTTVHLRGPATQATPLTCSAGSEFFGADFRTGCYLTVVRPARLINMSDTVLPALPDGRVLLGGQAWEVPTADNIDVFVDRLERAGLLIFDPLVEELRYGGRAPIPDRTAQHRFLRAVGLSRRTFRLIERTRTAARRLRSGVPIGEVVAGTGFYDQPQLTRALRRLIGHTPVEVARGGMFLDL</sequence>
<evidence type="ECO:0000313" key="3">
    <source>
        <dbReference type="Proteomes" id="UP000569914"/>
    </source>
</evidence>
<dbReference type="Pfam" id="PF12833">
    <property type="entry name" value="HTH_18"/>
    <property type="match status" value="1"/>
</dbReference>
<dbReference type="Proteomes" id="UP000569914">
    <property type="component" value="Unassembled WGS sequence"/>
</dbReference>
<dbReference type="AlphaFoldDB" id="A0A7Y9L9Y9"/>